<evidence type="ECO:0000313" key="3">
    <source>
        <dbReference type="EMBL" id="WMW65938.1"/>
    </source>
</evidence>
<proteinExistence type="predicted"/>
<organism evidence="3 4">
    <name type="scientific">Nitratidesulfovibrio liaohensis</name>
    <dbReference type="NCBI Taxonomy" id="2604158"/>
    <lineage>
        <taxon>Bacteria</taxon>
        <taxon>Pseudomonadati</taxon>
        <taxon>Thermodesulfobacteriota</taxon>
        <taxon>Desulfovibrionia</taxon>
        <taxon>Desulfovibrionales</taxon>
        <taxon>Desulfovibrionaceae</taxon>
        <taxon>Nitratidesulfovibrio</taxon>
    </lineage>
</organism>
<keyword evidence="3" id="KW-0808">Transferase</keyword>
<evidence type="ECO:0000256" key="1">
    <source>
        <dbReference type="SAM" id="MobiDB-lite"/>
    </source>
</evidence>
<dbReference type="Pfam" id="PF04028">
    <property type="entry name" value="DUF374"/>
    <property type="match status" value="1"/>
</dbReference>
<keyword evidence="3" id="KW-0012">Acyltransferase</keyword>
<keyword evidence="4" id="KW-1185">Reference proteome</keyword>
<name>A0ABY9R554_9BACT</name>
<evidence type="ECO:0000259" key="2">
    <source>
        <dbReference type="Pfam" id="PF04028"/>
    </source>
</evidence>
<reference evidence="3" key="1">
    <citation type="submission" date="2023-09" db="EMBL/GenBank/DDBJ databases">
        <authorList>
            <consortium name="CW5 consortium"/>
            <person name="Lu C.-W."/>
        </authorList>
    </citation>
    <scope>NUCLEOTIDE SEQUENCE</scope>
    <source>
        <strain evidence="3">KPS</strain>
    </source>
</reference>
<dbReference type="Proteomes" id="UP001180616">
    <property type="component" value="Chromosome"/>
</dbReference>
<dbReference type="InterPro" id="IPR007172">
    <property type="entry name" value="DUF374"/>
</dbReference>
<dbReference type="RefSeq" id="WP_309541875.1">
    <property type="nucleotide sequence ID" value="NZ_CP133659.1"/>
</dbReference>
<evidence type="ECO:0000313" key="4">
    <source>
        <dbReference type="Proteomes" id="UP001180616"/>
    </source>
</evidence>
<dbReference type="EMBL" id="CP133659">
    <property type="protein sequence ID" value="WMW65938.1"/>
    <property type="molecule type" value="Genomic_DNA"/>
</dbReference>
<gene>
    <name evidence="3" type="ORF">KPS_000470</name>
</gene>
<feature type="region of interest" description="Disordered" evidence="1">
    <location>
        <begin position="184"/>
        <end position="210"/>
    </location>
</feature>
<dbReference type="CDD" id="cd07983">
    <property type="entry name" value="LPLAT_DUF374-like"/>
    <property type="match status" value="1"/>
</dbReference>
<dbReference type="SUPFAM" id="SSF69593">
    <property type="entry name" value="Glycerol-3-phosphate (1)-acyltransferase"/>
    <property type="match status" value="1"/>
</dbReference>
<feature type="compositionally biased region" description="Low complexity" evidence="1">
    <location>
        <begin position="184"/>
        <end position="195"/>
    </location>
</feature>
<sequence length="227" mass="25185">MKLPPALIAPPLYGLYKAWCATLRYDIAGREGVDELWHARTPMVFALWHDELFPLMHVRGDLEIVTVVSQSRDGEYLAQVLQRLGLRTARGSSSRGGVKALIGAARQMRKEGLCGCVTVDGPRGPRHKVKPGAIFLAQRANAPIVPMRIFMERAKVFERAWDRFQLPLPFSRVRVVFGEPYRLPDAPDAPKTADTAGRKDGDENGQRSDAVLTAACAELEARLEGLR</sequence>
<feature type="compositionally biased region" description="Basic and acidic residues" evidence="1">
    <location>
        <begin position="196"/>
        <end position="206"/>
    </location>
</feature>
<protein>
    <submittedName>
        <fullName evidence="3">Lysophospholipid acyltransferase family protein</fullName>
    </submittedName>
</protein>
<dbReference type="GO" id="GO:0016746">
    <property type="term" value="F:acyltransferase activity"/>
    <property type="evidence" value="ECO:0007669"/>
    <property type="project" value="UniProtKB-KW"/>
</dbReference>
<feature type="domain" description="DUF374" evidence="2">
    <location>
        <begin position="61"/>
        <end position="126"/>
    </location>
</feature>
<accession>A0ABY9R554</accession>